<dbReference type="PROSITE" id="PS50005">
    <property type="entry name" value="TPR"/>
    <property type="match status" value="1"/>
</dbReference>
<feature type="region of interest" description="Disordered" evidence="10">
    <location>
        <begin position="163"/>
        <end position="209"/>
    </location>
</feature>
<feature type="compositionally biased region" description="Polar residues" evidence="10">
    <location>
        <begin position="198"/>
        <end position="209"/>
    </location>
</feature>
<dbReference type="SUPFAM" id="SSF48452">
    <property type="entry name" value="TPR-like"/>
    <property type="match status" value="1"/>
</dbReference>
<evidence type="ECO:0000256" key="8">
    <source>
        <dbReference type="ARBA" id="ARBA00041958"/>
    </source>
</evidence>
<organism evidence="11 12">
    <name type="scientific">Acanthocheilonema viteae</name>
    <name type="common">Filarial nematode worm</name>
    <name type="synonym">Dipetalonema viteae</name>
    <dbReference type="NCBI Taxonomy" id="6277"/>
    <lineage>
        <taxon>Eukaryota</taxon>
        <taxon>Metazoa</taxon>
        <taxon>Ecdysozoa</taxon>
        <taxon>Nematoda</taxon>
        <taxon>Chromadorea</taxon>
        <taxon>Rhabditida</taxon>
        <taxon>Spirurina</taxon>
        <taxon>Spiruromorpha</taxon>
        <taxon>Filarioidea</taxon>
        <taxon>Onchocercidae</taxon>
        <taxon>Acanthocheilonema</taxon>
    </lineage>
</organism>
<dbReference type="GO" id="GO:0005739">
    <property type="term" value="C:mitochondrion"/>
    <property type="evidence" value="ECO:0007669"/>
    <property type="project" value="TreeGrafter"/>
</dbReference>
<dbReference type="InterPro" id="IPR019734">
    <property type="entry name" value="TPR_rpt"/>
</dbReference>
<evidence type="ECO:0000256" key="10">
    <source>
        <dbReference type="SAM" id="MobiDB-lite"/>
    </source>
</evidence>
<sequence length="209" mass="23669">MSCKSAYELNSNNAEILKWCAIITGTLAELRNLNDCERVIYVKEFKTYLDEALAGEPDSSVYHMNGRFCYRMATLTAEEKKSVMNAFHSLPTCTIDEALDNFYKAEVMNSGHIDNLMFLGKCYIAKGNASKAKKYLLPVVEITPTDEMDEALIAEVQELLDNIKEGNVQDENEENEDESEENEDESSDQTDFDELENSTDSTSNYSKEE</sequence>
<comment type="subunit">
    <text evidence="2">Interacts with microtubules.</text>
</comment>
<keyword evidence="6" id="KW-0206">Cytoskeleton</keyword>
<evidence type="ECO:0000256" key="9">
    <source>
        <dbReference type="PROSITE-ProRule" id="PRU00339"/>
    </source>
</evidence>
<accession>A0A498SUY5</accession>
<dbReference type="Gene3D" id="1.25.40.10">
    <property type="entry name" value="Tetratricopeptide repeat domain"/>
    <property type="match status" value="1"/>
</dbReference>
<evidence type="ECO:0000256" key="5">
    <source>
        <dbReference type="ARBA" id="ARBA00022803"/>
    </source>
</evidence>
<name>A0A498SUY5_ACAVI</name>
<evidence type="ECO:0000256" key="2">
    <source>
        <dbReference type="ARBA" id="ARBA00011375"/>
    </source>
</evidence>
<dbReference type="OrthoDB" id="512473at2759"/>
<proteinExistence type="predicted"/>
<evidence type="ECO:0000256" key="7">
    <source>
        <dbReference type="ARBA" id="ARBA00039966"/>
    </source>
</evidence>
<keyword evidence="4" id="KW-0677">Repeat</keyword>
<dbReference type="InterPro" id="IPR049039">
    <property type="entry name" value="RMD1-3_a_helical_rpt"/>
</dbReference>
<keyword evidence="5 9" id="KW-0802">TPR repeat</keyword>
<dbReference type="Pfam" id="PF21033">
    <property type="entry name" value="RMD1-3"/>
    <property type="match status" value="1"/>
</dbReference>
<comment type="subcellular location">
    <subcellularLocation>
        <location evidence="1">Cytoplasm</location>
        <location evidence="1">Cytoskeleton</location>
    </subcellularLocation>
</comment>
<keyword evidence="3" id="KW-0963">Cytoplasm</keyword>
<keyword evidence="12" id="KW-1185">Reference proteome</keyword>
<dbReference type="GO" id="GO:0008017">
    <property type="term" value="F:microtubule binding"/>
    <property type="evidence" value="ECO:0007669"/>
    <property type="project" value="TreeGrafter"/>
</dbReference>
<dbReference type="GO" id="GO:0097431">
    <property type="term" value="C:mitotic spindle pole"/>
    <property type="evidence" value="ECO:0007669"/>
    <property type="project" value="TreeGrafter"/>
</dbReference>
<dbReference type="GO" id="GO:0005876">
    <property type="term" value="C:spindle microtubule"/>
    <property type="evidence" value="ECO:0007669"/>
    <property type="project" value="TreeGrafter"/>
</dbReference>
<reference evidence="11 12" key="1">
    <citation type="submission" date="2018-08" db="EMBL/GenBank/DDBJ databases">
        <authorList>
            <person name="Laetsch R D."/>
            <person name="Stevens L."/>
            <person name="Kumar S."/>
            <person name="Blaxter L. M."/>
        </authorList>
    </citation>
    <scope>NUCLEOTIDE SEQUENCE [LARGE SCALE GENOMIC DNA]</scope>
</reference>
<feature type="compositionally biased region" description="Acidic residues" evidence="10">
    <location>
        <begin position="168"/>
        <end position="197"/>
    </location>
</feature>
<dbReference type="AlphaFoldDB" id="A0A498SUY5"/>
<evidence type="ECO:0000313" key="12">
    <source>
        <dbReference type="Proteomes" id="UP000276991"/>
    </source>
</evidence>
<dbReference type="EMBL" id="UPTC01002133">
    <property type="protein sequence ID" value="VBB33090.1"/>
    <property type="molecule type" value="Genomic_DNA"/>
</dbReference>
<evidence type="ECO:0000313" key="11">
    <source>
        <dbReference type="EMBL" id="VBB33090.1"/>
    </source>
</evidence>
<dbReference type="InterPro" id="IPR011990">
    <property type="entry name" value="TPR-like_helical_dom_sf"/>
</dbReference>
<dbReference type="Proteomes" id="UP000276991">
    <property type="component" value="Unassembled WGS sequence"/>
</dbReference>
<evidence type="ECO:0000256" key="6">
    <source>
        <dbReference type="ARBA" id="ARBA00023212"/>
    </source>
</evidence>
<evidence type="ECO:0000256" key="3">
    <source>
        <dbReference type="ARBA" id="ARBA00022490"/>
    </source>
</evidence>
<feature type="repeat" description="TPR" evidence="9">
    <location>
        <begin position="113"/>
        <end position="146"/>
    </location>
</feature>
<dbReference type="PANTHER" id="PTHR16056:SF16">
    <property type="entry name" value="REGULATOR OF MICROTUBULE DYNAMICS PROTEIN 1"/>
    <property type="match status" value="1"/>
</dbReference>
<dbReference type="PANTHER" id="PTHR16056">
    <property type="entry name" value="REGULATOR OF MICROTUBULE DYNAMICS PROTEIN"/>
    <property type="match status" value="1"/>
</dbReference>
<evidence type="ECO:0000256" key="4">
    <source>
        <dbReference type="ARBA" id="ARBA00022737"/>
    </source>
</evidence>
<protein>
    <recommendedName>
        <fullName evidence="7">Regulator of microtubule dynamics protein 1</fullName>
    </recommendedName>
    <alternativeName>
        <fullName evidence="8">Protein FAM82B</fullName>
    </alternativeName>
</protein>
<gene>
    <name evidence="11" type="ORF">NAV_LOCUS7881</name>
</gene>
<dbReference type="STRING" id="6277.A0A498SUY5"/>
<evidence type="ECO:0000256" key="1">
    <source>
        <dbReference type="ARBA" id="ARBA00004245"/>
    </source>
</evidence>